<dbReference type="Proteomes" id="UP001443914">
    <property type="component" value="Unassembled WGS sequence"/>
</dbReference>
<keyword evidence="2" id="KW-1185">Reference proteome</keyword>
<dbReference type="InterPro" id="IPR021109">
    <property type="entry name" value="Peptidase_aspartic_dom_sf"/>
</dbReference>
<protein>
    <submittedName>
        <fullName evidence="1">Uncharacterized protein</fullName>
    </submittedName>
</protein>
<name>A0AAW1JP27_SAPOF</name>
<dbReference type="AlphaFoldDB" id="A0AAW1JP27"/>
<dbReference type="SUPFAM" id="SSF50630">
    <property type="entry name" value="Acid proteases"/>
    <property type="match status" value="1"/>
</dbReference>
<accession>A0AAW1JP27</accession>
<comment type="caution">
    <text evidence="1">The sequence shown here is derived from an EMBL/GenBank/DDBJ whole genome shotgun (WGS) entry which is preliminary data.</text>
</comment>
<evidence type="ECO:0000313" key="2">
    <source>
        <dbReference type="Proteomes" id="UP001443914"/>
    </source>
</evidence>
<dbReference type="EMBL" id="JBDFQZ010000007">
    <property type="protein sequence ID" value="KAK9704696.1"/>
    <property type="molecule type" value="Genomic_DNA"/>
</dbReference>
<dbReference type="PANTHER" id="PTHR33067:SF15">
    <property type="entry name" value="RNA-DIRECTED DNA POLYMERASE"/>
    <property type="match status" value="1"/>
</dbReference>
<reference evidence="1" key="1">
    <citation type="submission" date="2024-03" db="EMBL/GenBank/DDBJ databases">
        <title>WGS assembly of Saponaria officinalis var. Norfolk2.</title>
        <authorList>
            <person name="Jenkins J."/>
            <person name="Shu S."/>
            <person name="Grimwood J."/>
            <person name="Barry K."/>
            <person name="Goodstein D."/>
            <person name="Schmutz J."/>
            <person name="Leebens-Mack J."/>
            <person name="Osbourn A."/>
        </authorList>
    </citation>
    <scope>NUCLEOTIDE SEQUENCE [LARGE SCALE GENOMIC DNA]</scope>
    <source>
        <strain evidence="1">JIC</strain>
    </source>
</reference>
<dbReference type="CDD" id="cd00303">
    <property type="entry name" value="retropepsin_like"/>
    <property type="match status" value="1"/>
</dbReference>
<organism evidence="1 2">
    <name type="scientific">Saponaria officinalis</name>
    <name type="common">Common soapwort</name>
    <name type="synonym">Lychnis saponaria</name>
    <dbReference type="NCBI Taxonomy" id="3572"/>
    <lineage>
        <taxon>Eukaryota</taxon>
        <taxon>Viridiplantae</taxon>
        <taxon>Streptophyta</taxon>
        <taxon>Embryophyta</taxon>
        <taxon>Tracheophyta</taxon>
        <taxon>Spermatophyta</taxon>
        <taxon>Magnoliopsida</taxon>
        <taxon>eudicotyledons</taxon>
        <taxon>Gunneridae</taxon>
        <taxon>Pentapetalae</taxon>
        <taxon>Caryophyllales</taxon>
        <taxon>Caryophyllaceae</taxon>
        <taxon>Caryophylleae</taxon>
        <taxon>Saponaria</taxon>
    </lineage>
</organism>
<evidence type="ECO:0000313" key="1">
    <source>
        <dbReference type="EMBL" id="KAK9704696.1"/>
    </source>
</evidence>
<dbReference type="PANTHER" id="PTHR33067">
    <property type="entry name" value="RNA-DIRECTED DNA POLYMERASE-RELATED"/>
    <property type="match status" value="1"/>
</dbReference>
<dbReference type="Gene3D" id="2.40.70.10">
    <property type="entry name" value="Acid Proteases"/>
    <property type="match status" value="1"/>
</dbReference>
<proteinExistence type="predicted"/>
<gene>
    <name evidence="1" type="ORF">RND81_07G005200</name>
</gene>
<sequence>MLDLGASINVIPCAIYENLKLGSLKDTSVVVHLADRSNVYPKGIVENVMVGVGKLVFPADFYVLDMKNEAGAIPVLLGRPFLRTVGTKIDVPKDSLTMEFDGTVVKFEINKPCSRSPTIHSLCAIDTSTNHVLPQCRKSPIPSKVSYVLQGFPHKEQRCLILWDCRNDAEAFRGKNEAWFDKLIRRKGSGKGLQTIHIKSRLRYSSCKPVGKLT</sequence>